<protein>
    <submittedName>
        <fullName evidence="1">Uncharacterized protein</fullName>
    </submittedName>
</protein>
<dbReference type="AlphaFoldDB" id="A0A834PKD1"/>
<sequence>MLGQPPHLLPITPWAPPRRVPALPSTRTVAKTEVSIPTGWHAFSYCLAGKLQQAHGSGPLPVLGGFGLGNAHSSKDKNTGETGPVALMGTPYAGAGVTQCPTLPPSHSQDQVQVQELEAALPGCISQMCLTPHPGSFVHAGFWQVHENLHISSGPLPGTIQCQPVH</sequence>
<dbReference type="EMBL" id="WJEC01008749">
    <property type="protein sequence ID" value="KAF7460855.1"/>
    <property type="molecule type" value="Genomic_DNA"/>
</dbReference>
<evidence type="ECO:0000313" key="1">
    <source>
        <dbReference type="EMBL" id="KAF7460855.1"/>
    </source>
</evidence>
<organism evidence="1 2">
    <name type="scientific">Marmota monax</name>
    <name type="common">Woodchuck</name>
    <dbReference type="NCBI Taxonomy" id="9995"/>
    <lineage>
        <taxon>Eukaryota</taxon>
        <taxon>Metazoa</taxon>
        <taxon>Chordata</taxon>
        <taxon>Craniata</taxon>
        <taxon>Vertebrata</taxon>
        <taxon>Euteleostomi</taxon>
        <taxon>Mammalia</taxon>
        <taxon>Eutheria</taxon>
        <taxon>Euarchontoglires</taxon>
        <taxon>Glires</taxon>
        <taxon>Rodentia</taxon>
        <taxon>Sciuromorpha</taxon>
        <taxon>Sciuridae</taxon>
        <taxon>Xerinae</taxon>
        <taxon>Marmotini</taxon>
        <taxon>Marmota</taxon>
    </lineage>
</organism>
<name>A0A834PKD1_MARMO</name>
<accession>A0A834PKD1</accession>
<comment type="caution">
    <text evidence="1">The sequence shown here is derived from an EMBL/GenBank/DDBJ whole genome shotgun (WGS) entry which is preliminary data.</text>
</comment>
<dbReference type="Proteomes" id="UP000662637">
    <property type="component" value="Unassembled WGS sequence"/>
</dbReference>
<reference evidence="1" key="1">
    <citation type="submission" date="2020-08" db="EMBL/GenBank/DDBJ databases">
        <authorList>
            <person name="Shumante A."/>
            <person name="Zimin A.V."/>
            <person name="Puiu D."/>
            <person name="Salzberg S.L."/>
        </authorList>
    </citation>
    <scope>NUCLEOTIDE SEQUENCE</scope>
    <source>
        <strain evidence="1">WC2-LM</strain>
        <tissue evidence="1">Liver</tissue>
    </source>
</reference>
<evidence type="ECO:0000313" key="2">
    <source>
        <dbReference type="Proteomes" id="UP000662637"/>
    </source>
</evidence>
<gene>
    <name evidence="1" type="ORF">GHT09_018828</name>
</gene>
<proteinExistence type="predicted"/>